<dbReference type="AlphaFoldDB" id="A0A084QIM3"/>
<proteinExistence type="predicted"/>
<dbReference type="InParanoid" id="A0A084QIM3"/>
<gene>
    <name evidence="2" type="ORF">S40285_09952</name>
</gene>
<evidence type="ECO:0000313" key="3">
    <source>
        <dbReference type="Proteomes" id="UP000028524"/>
    </source>
</evidence>
<evidence type="ECO:0000256" key="1">
    <source>
        <dbReference type="SAM" id="MobiDB-lite"/>
    </source>
</evidence>
<name>A0A084QIM3_STAC4</name>
<sequence>MILTTARCSVLYSTKELPERDRARETEEGFQIDRGSLKEPYIHSSLQGSQADRSGTRAIQLAAELEHTLFLFSTLAKPADSTLITLAVLGPRSGWLIKYALFHPPPPPITSSGRNAPTHDGHGALSSRNRYL</sequence>
<protein>
    <submittedName>
        <fullName evidence="2">Uncharacterized protein</fullName>
    </submittedName>
</protein>
<dbReference type="Proteomes" id="UP000028524">
    <property type="component" value="Unassembled WGS sequence"/>
</dbReference>
<reference evidence="2 3" key="1">
    <citation type="journal article" date="2014" name="BMC Genomics">
        <title>Comparative genome sequencing reveals chemotype-specific gene clusters in the toxigenic black mold Stachybotrys.</title>
        <authorList>
            <person name="Semeiks J."/>
            <person name="Borek D."/>
            <person name="Otwinowski Z."/>
            <person name="Grishin N.V."/>
        </authorList>
    </citation>
    <scope>NUCLEOTIDE SEQUENCE [LARGE SCALE GENOMIC DNA]</scope>
    <source>
        <strain evidence="2 3">IBT 40285</strain>
    </source>
</reference>
<feature type="region of interest" description="Disordered" evidence="1">
    <location>
        <begin position="108"/>
        <end position="132"/>
    </location>
</feature>
<dbReference type="HOGENOM" id="CLU_1918453_0_0_1"/>
<keyword evidence="3" id="KW-1185">Reference proteome</keyword>
<organism evidence="2 3">
    <name type="scientific">Stachybotrys chlorohalonatus (strain IBT 40285)</name>
    <dbReference type="NCBI Taxonomy" id="1283841"/>
    <lineage>
        <taxon>Eukaryota</taxon>
        <taxon>Fungi</taxon>
        <taxon>Dikarya</taxon>
        <taxon>Ascomycota</taxon>
        <taxon>Pezizomycotina</taxon>
        <taxon>Sordariomycetes</taxon>
        <taxon>Hypocreomycetidae</taxon>
        <taxon>Hypocreales</taxon>
        <taxon>Stachybotryaceae</taxon>
        <taxon>Stachybotrys</taxon>
    </lineage>
</organism>
<accession>A0A084QIM3</accession>
<dbReference type="EMBL" id="KL660721">
    <property type="protein sequence ID" value="KFA63808.1"/>
    <property type="molecule type" value="Genomic_DNA"/>
</dbReference>
<evidence type="ECO:0000313" key="2">
    <source>
        <dbReference type="EMBL" id="KFA63808.1"/>
    </source>
</evidence>